<proteinExistence type="predicted"/>
<dbReference type="PANTHER" id="PTHR33223:SF11">
    <property type="entry name" value="ELEMENT PROTEIN, PUTATIVE-RELATED"/>
    <property type="match status" value="1"/>
</dbReference>
<name>A0ABQ4ZPJ7_9ASTR</name>
<keyword evidence="2" id="KW-1185">Reference proteome</keyword>
<dbReference type="Proteomes" id="UP001151760">
    <property type="component" value="Unassembled WGS sequence"/>
</dbReference>
<reference evidence="1" key="2">
    <citation type="submission" date="2022-01" db="EMBL/GenBank/DDBJ databases">
        <authorList>
            <person name="Yamashiro T."/>
            <person name="Shiraishi A."/>
            <person name="Satake H."/>
            <person name="Nakayama K."/>
        </authorList>
    </citation>
    <scope>NUCLEOTIDE SEQUENCE</scope>
</reference>
<dbReference type="PANTHER" id="PTHR33223">
    <property type="entry name" value="CCHC-TYPE DOMAIN-CONTAINING PROTEIN"/>
    <property type="match status" value="1"/>
</dbReference>
<dbReference type="EMBL" id="BQNB010011490">
    <property type="protein sequence ID" value="GJS91246.1"/>
    <property type="molecule type" value="Genomic_DNA"/>
</dbReference>
<evidence type="ECO:0000313" key="2">
    <source>
        <dbReference type="Proteomes" id="UP001151760"/>
    </source>
</evidence>
<reference evidence="1" key="1">
    <citation type="journal article" date="2022" name="Int. J. Mol. Sci.">
        <title>Draft Genome of Tanacetum Coccineum: Genomic Comparison of Closely Related Tanacetum-Family Plants.</title>
        <authorList>
            <person name="Yamashiro T."/>
            <person name="Shiraishi A."/>
            <person name="Nakayama K."/>
            <person name="Satake H."/>
        </authorList>
    </citation>
    <scope>NUCLEOTIDE SEQUENCE</scope>
</reference>
<sequence length="180" mass="20852">MRELREDTFSGNKYDDSHEHMERVLDIVSLFNMPRVTHDAVMLCVFPITLTRAAKIWFDRIPSRIISTRDLLEKAFIQRYCAPSKTAKQLKEIHNFKHEGDETLTWMTFGGNTRDLGSLREKTDKIADLHQIHKIVLFTKRGDGVAGIKRRRRDLSSDDVRNLATTSGRGRHKEDLELST</sequence>
<evidence type="ECO:0008006" key="3">
    <source>
        <dbReference type="Google" id="ProtNLM"/>
    </source>
</evidence>
<accession>A0ABQ4ZPJ7</accession>
<comment type="caution">
    <text evidence="1">The sequence shown here is derived from an EMBL/GenBank/DDBJ whole genome shotgun (WGS) entry which is preliminary data.</text>
</comment>
<gene>
    <name evidence="1" type="ORF">Tco_0773882</name>
</gene>
<organism evidence="1 2">
    <name type="scientific">Tanacetum coccineum</name>
    <dbReference type="NCBI Taxonomy" id="301880"/>
    <lineage>
        <taxon>Eukaryota</taxon>
        <taxon>Viridiplantae</taxon>
        <taxon>Streptophyta</taxon>
        <taxon>Embryophyta</taxon>
        <taxon>Tracheophyta</taxon>
        <taxon>Spermatophyta</taxon>
        <taxon>Magnoliopsida</taxon>
        <taxon>eudicotyledons</taxon>
        <taxon>Gunneridae</taxon>
        <taxon>Pentapetalae</taxon>
        <taxon>asterids</taxon>
        <taxon>campanulids</taxon>
        <taxon>Asterales</taxon>
        <taxon>Asteraceae</taxon>
        <taxon>Asteroideae</taxon>
        <taxon>Anthemideae</taxon>
        <taxon>Anthemidinae</taxon>
        <taxon>Tanacetum</taxon>
    </lineage>
</organism>
<protein>
    <recommendedName>
        <fullName evidence="3">Retrotransposon gag domain-containing protein</fullName>
    </recommendedName>
</protein>
<evidence type="ECO:0000313" key="1">
    <source>
        <dbReference type="EMBL" id="GJS91246.1"/>
    </source>
</evidence>